<dbReference type="EMBL" id="JAQMWT010000544">
    <property type="protein sequence ID" value="KAJ8599818.1"/>
    <property type="molecule type" value="Genomic_DNA"/>
</dbReference>
<keyword evidence="4" id="KW-1185">Reference proteome</keyword>
<reference evidence="3" key="1">
    <citation type="submission" date="2023-01" db="EMBL/GenBank/DDBJ databases">
        <title>Metagenome sequencing of chrysophaentin producing Chrysophaeum taylorii.</title>
        <authorList>
            <person name="Davison J."/>
            <person name="Bewley C."/>
        </authorList>
    </citation>
    <scope>NUCLEOTIDE SEQUENCE</scope>
    <source>
        <strain evidence="3">NIES-1699</strain>
    </source>
</reference>
<dbReference type="PANTHER" id="PTHR42776">
    <property type="entry name" value="SERINE PEPTIDASE S9 FAMILY MEMBER"/>
    <property type="match status" value="1"/>
</dbReference>
<accession>A0AAD7XHR4</accession>
<evidence type="ECO:0000313" key="3">
    <source>
        <dbReference type="EMBL" id="KAJ8599818.1"/>
    </source>
</evidence>
<dbReference type="PANTHER" id="PTHR42776:SF4">
    <property type="entry name" value="ACYLAMINO-ACID-RELEASING ENZYME"/>
    <property type="match status" value="1"/>
</dbReference>
<sequence length="588" mass="64722">MAGALSRDAYLQALGSGLYVKGGSLRREGDDAWAVSVERSIPDIESDRTIRRTDRFVVVTTDRIFQSIGCQKHVSPSGRRCVVFSEEVAEIFEDGTRVARHEFPHGKIVEHGTIGGVSWSPDESQIAYVADNHKPAKTKEWGYDDFLHREDFGEKLEGVVEPCVFVLSLDSCRRASEPPSGMPAFGPSLAYVKFPRGLGITYCANRPLGVQVEGAEFYENASSPRWSRDGRLATIRSDFHTHDGPSFIVVGDWRSEPLFGVSMPTFGYANALRGSTPWMAKFPPLEWLGPGKLLGADDDGALLVHDQAPDNPGTVRLDALELPVGPISRVAVETTTEVLEVEVERGDAFLLRSKNRLQQQQPLVVFVHGGPHSVSRREYYAPWTFLATQGYGVLVVNYRGSIGFGDLNSLPGNIGEIDVCDVVSATRAALDQYPLDPDRVAVVGGSHGGFISAHLVARHPDLYKVAAMRNPVTNLVSMISATDIPDWVHVEGLGVVERTTRVLSSEDDVRELWARSPLTTVARVRAPTLVAVGLKDRRVPPSQGFEYYHALTATKRLLTYPEDDHAIDRPKSSADFWLNTLAWVNTHL</sequence>
<evidence type="ECO:0000259" key="2">
    <source>
        <dbReference type="Pfam" id="PF00326"/>
    </source>
</evidence>
<dbReference type="GO" id="GO:0006508">
    <property type="term" value="P:proteolysis"/>
    <property type="evidence" value="ECO:0007669"/>
    <property type="project" value="InterPro"/>
</dbReference>
<feature type="domain" description="Peptidase S9 prolyl oligopeptidase catalytic" evidence="2">
    <location>
        <begin position="384"/>
        <end position="588"/>
    </location>
</feature>
<dbReference type="InterPro" id="IPR029058">
    <property type="entry name" value="AB_hydrolase_fold"/>
</dbReference>
<protein>
    <recommendedName>
        <fullName evidence="2">Peptidase S9 prolyl oligopeptidase catalytic domain-containing protein</fullName>
    </recommendedName>
</protein>
<keyword evidence="1" id="KW-0378">Hydrolase</keyword>
<organism evidence="3 4">
    <name type="scientific">Chrysophaeum taylorii</name>
    <dbReference type="NCBI Taxonomy" id="2483200"/>
    <lineage>
        <taxon>Eukaryota</taxon>
        <taxon>Sar</taxon>
        <taxon>Stramenopiles</taxon>
        <taxon>Ochrophyta</taxon>
        <taxon>Pelagophyceae</taxon>
        <taxon>Pelagomonadales</taxon>
        <taxon>Pelagomonadaceae</taxon>
        <taxon>Chrysophaeum</taxon>
    </lineage>
</organism>
<dbReference type="GO" id="GO:0004252">
    <property type="term" value="F:serine-type endopeptidase activity"/>
    <property type="evidence" value="ECO:0007669"/>
    <property type="project" value="TreeGrafter"/>
</dbReference>
<dbReference type="InterPro" id="IPR001375">
    <property type="entry name" value="Peptidase_S9_cat"/>
</dbReference>
<dbReference type="AlphaFoldDB" id="A0AAD7XHR4"/>
<evidence type="ECO:0000256" key="1">
    <source>
        <dbReference type="ARBA" id="ARBA00022801"/>
    </source>
</evidence>
<gene>
    <name evidence="3" type="ORF">CTAYLR_004023</name>
</gene>
<dbReference type="Proteomes" id="UP001230188">
    <property type="component" value="Unassembled WGS sequence"/>
</dbReference>
<evidence type="ECO:0000313" key="4">
    <source>
        <dbReference type="Proteomes" id="UP001230188"/>
    </source>
</evidence>
<comment type="caution">
    <text evidence="3">The sequence shown here is derived from an EMBL/GenBank/DDBJ whole genome shotgun (WGS) entry which is preliminary data.</text>
</comment>
<dbReference type="SUPFAM" id="SSF82171">
    <property type="entry name" value="DPP6 N-terminal domain-like"/>
    <property type="match status" value="1"/>
</dbReference>
<dbReference type="Pfam" id="PF00326">
    <property type="entry name" value="Peptidase_S9"/>
    <property type="match status" value="1"/>
</dbReference>
<dbReference type="Gene3D" id="3.40.50.1820">
    <property type="entry name" value="alpha/beta hydrolase"/>
    <property type="match status" value="1"/>
</dbReference>
<dbReference type="SUPFAM" id="SSF53474">
    <property type="entry name" value="alpha/beta-Hydrolases"/>
    <property type="match status" value="1"/>
</dbReference>
<name>A0AAD7XHR4_9STRA</name>
<proteinExistence type="predicted"/>